<reference evidence="2 3" key="1">
    <citation type="submission" date="2016-11" db="EMBL/GenBank/DDBJ databases">
        <title>The macronuclear genome of Stentor coeruleus: a giant cell with tiny introns.</title>
        <authorList>
            <person name="Slabodnick M."/>
            <person name="Ruby J.G."/>
            <person name="Reiff S.B."/>
            <person name="Swart E.C."/>
            <person name="Gosai S."/>
            <person name="Prabakaran S."/>
            <person name="Witkowska E."/>
            <person name="Larue G.E."/>
            <person name="Fisher S."/>
            <person name="Freeman R.M."/>
            <person name="Gunawardena J."/>
            <person name="Chu W."/>
            <person name="Stover N.A."/>
            <person name="Gregory B.D."/>
            <person name="Nowacki M."/>
            <person name="Derisi J."/>
            <person name="Roy S.W."/>
            <person name="Marshall W.F."/>
            <person name="Sood P."/>
        </authorList>
    </citation>
    <scope>NUCLEOTIDE SEQUENCE [LARGE SCALE GENOMIC DNA]</scope>
    <source>
        <strain evidence="2">WM001</strain>
    </source>
</reference>
<comment type="caution">
    <text evidence="2">The sequence shown here is derived from an EMBL/GenBank/DDBJ whole genome shotgun (WGS) entry which is preliminary data.</text>
</comment>
<proteinExistence type="predicted"/>
<name>A0A1R2CB75_9CILI</name>
<evidence type="ECO:0000313" key="2">
    <source>
        <dbReference type="EMBL" id="OMJ86258.1"/>
    </source>
</evidence>
<feature type="compositionally biased region" description="Polar residues" evidence="1">
    <location>
        <begin position="127"/>
        <end position="140"/>
    </location>
</feature>
<keyword evidence="3" id="KW-1185">Reference proteome</keyword>
<evidence type="ECO:0000313" key="3">
    <source>
        <dbReference type="Proteomes" id="UP000187209"/>
    </source>
</evidence>
<dbReference type="Proteomes" id="UP000187209">
    <property type="component" value="Unassembled WGS sequence"/>
</dbReference>
<feature type="region of interest" description="Disordered" evidence="1">
    <location>
        <begin position="314"/>
        <end position="335"/>
    </location>
</feature>
<feature type="region of interest" description="Disordered" evidence="1">
    <location>
        <begin position="122"/>
        <end position="151"/>
    </location>
</feature>
<evidence type="ECO:0000256" key="1">
    <source>
        <dbReference type="SAM" id="MobiDB-lite"/>
    </source>
</evidence>
<feature type="region of interest" description="Disordered" evidence="1">
    <location>
        <begin position="60"/>
        <end position="104"/>
    </location>
</feature>
<dbReference type="EMBL" id="MPUH01000211">
    <property type="protein sequence ID" value="OMJ86258.1"/>
    <property type="molecule type" value="Genomic_DNA"/>
</dbReference>
<organism evidence="2 3">
    <name type="scientific">Stentor coeruleus</name>
    <dbReference type="NCBI Taxonomy" id="5963"/>
    <lineage>
        <taxon>Eukaryota</taxon>
        <taxon>Sar</taxon>
        <taxon>Alveolata</taxon>
        <taxon>Ciliophora</taxon>
        <taxon>Postciliodesmatophora</taxon>
        <taxon>Heterotrichea</taxon>
        <taxon>Heterotrichida</taxon>
        <taxon>Stentoridae</taxon>
        <taxon>Stentor</taxon>
    </lineage>
</organism>
<dbReference type="AlphaFoldDB" id="A0A1R2CB75"/>
<sequence>MELNERFTTLMSEINKQEEVIENYAKKLEEDGNFDQSMEDYLSKAREELQDRKAKIIEEFRSKEENKQSLSNTRFSRPSINEGEVSPKAKGKCNTPGPKSSRAEKFPFYSVHKIEVEKTPVGPKNIFKNNTNTPRGNSPSAARYSPKHNPGPQLVQRKMTFEFNDTLEEVASSTDCSTTNEINSEFNADFIKYQKLRELRNWAHEEMLKQKECLLKKREKELDAMMRYIESNSITLRRGNYSEIDDVNDGLGAEKHDFLTFSACLIKPPKYAKKPNKAENMYFLNKNEDRINDLVSSLSGIPNNKIPQITKICNDKQRPPRSHRRNNSSQDITIS</sequence>
<protein>
    <submittedName>
        <fullName evidence="2">Uncharacterized protein</fullName>
    </submittedName>
</protein>
<gene>
    <name evidence="2" type="ORF">SteCoe_12239</name>
</gene>
<accession>A0A1R2CB75</accession>
<feature type="compositionally biased region" description="Polar residues" evidence="1">
    <location>
        <begin position="68"/>
        <end position="79"/>
    </location>
</feature>